<proteinExistence type="predicted"/>
<keyword evidence="2" id="KW-0732">Signal</keyword>
<keyword evidence="3" id="KW-0378">Hydrolase</keyword>
<dbReference type="GO" id="GO:0008237">
    <property type="term" value="F:metallopeptidase activity"/>
    <property type="evidence" value="ECO:0007669"/>
    <property type="project" value="UniProtKB-KW"/>
</dbReference>
<feature type="compositionally biased region" description="Polar residues" evidence="1">
    <location>
        <begin position="185"/>
        <end position="195"/>
    </location>
</feature>
<gene>
    <name evidence="3" type="ORF">RDV84_09105</name>
</gene>
<dbReference type="Pfam" id="PF13582">
    <property type="entry name" value="Reprolysin_3"/>
    <property type="match status" value="1"/>
</dbReference>
<dbReference type="SUPFAM" id="SSF55486">
    <property type="entry name" value="Metalloproteases ('zincins'), catalytic domain"/>
    <property type="match status" value="1"/>
</dbReference>
<evidence type="ECO:0000256" key="1">
    <source>
        <dbReference type="SAM" id="MobiDB-lite"/>
    </source>
</evidence>
<evidence type="ECO:0000313" key="4">
    <source>
        <dbReference type="Proteomes" id="UP001229313"/>
    </source>
</evidence>
<dbReference type="Proteomes" id="UP001229313">
    <property type="component" value="Chromosome"/>
</dbReference>
<feature type="chain" id="PRO_5046173551" evidence="2">
    <location>
        <begin position="26"/>
        <end position="474"/>
    </location>
</feature>
<accession>A0ABY9PD66</accession>
<keyword evidence="4" id="KW-1185">Reference proteome</keyword>
<feature type="compositionally biased region" description="Basic and acidic residues" evidence="1">
    <location>
        <begin position="169"/>
        <end position="179"/>
    </location>
</feature>
<dbReference type="RefSeq" id="WP_309153146.1">
    <property type="nucleotide sequence ID" value="NZ_CP133568.1"/>
</dbReference>
<keyword evidence="3" id="KW-0482">Metalloprotease</keyword>
<organism evidence="3 4">
    <name type="scientific">Lysobacter yananisis</name>
    <dbReference type="NCBI Taxonomy" id="1003114"/>
    <lineage>
        <taxon>Bacteria</taxon>
        <taxon>Pseudomonadati</taxon>
        <taxon>Pseudomonadota</taxon>
        <taxon>Gammaproteobacteria</taxon>
        <taxon>Lysobacterales</taxon>
        <taxon>Lysobacteraceae</taxon>
        <taxon>Lysobacter</taxon>
    </lineage>
</organism>
<sequence length="474" mass="51224">MRIIINAWPYVLAGLLAAPVSSAFAVEDVSSNLVRMPVAEQRLSARDLAYVQRQREDRSIDWVTLVRIDPRVLELAKFEIDLHDRKVVVRKQALPESFGPRPDLWRGRAALPGDPPQWDPGTLRDVRLYRLEGGGIRGSIYIGDIVYLIRPLSHGIHALIRQDLSRLHSEKDDVGDRSRPVKRPQPSSLKPSAVSESMQMETVRVAVGYTAAALNGDPLETMFADVKESIDVANESFTASNIALRLELAAWADSAGYAESGNGSDIPAALAALVEGPDGTLWLPHAARDGENADLLAMAVGAGNDAICGQAQQVGASKDTALFVFKRGCLPSHTFAHEVGHLLGADHQPGAALDPPVFAYGHGFQRLPAEGVAGWSTLMATDCPPQRCPRQNFWSSPLRQHQGEAAGSVDTHDNARVLTENKARVAAFYPPPQATKGVRAGGAAPRYVRAAGPDGPDGRAMRAIAEEPRLRMPQ</sequence>
<feature type="region of interest" description="Disordered" evidence="1">
    <location>
        <begin position="169"/>
        <end position="195"/>
    </location>
</feature>
<reference evidence="3 4" key="1">
    <citation type="submission" date="2023-08" db="EMBL/GenBank/DDBJ databases">
        <title>The whole genome sequence of Lysobacter yananisis.</title>
        <authorList>
            <person name="Sun H."/>
        </authorList>
    </citation>
    <scope>NUCLEOTIDE SEQUENCE [LARGE SCALE GENOMIC DNA]</scope>
    <source>
        <strain evidence="3 4">SNNU513</strain>
    </source>
</reference>
<name>A0ABY9PD66_9GAMM</name>
<keyword evidence="3" id="KW-0645">Protease</keyword>
<feature type="signal peptide" evidence="2">
    <location>
        <begin position="1"/>
        <end position="25"/>
    </location>
</feature>
<protein>
    <submittedName>
        <fullName evidence="3">Zinc-dependent metalloprotease family protein</fullName>
    </submittedName>
</protein>
<evidence type="ECO:0000256" key="2">
    <source>
        <dbReference type="SAM" id="SignalP"/>
    </source>
</evidence>
<evidence type="ECO:0000313" key="3">
    <source>
        <dbReference type="EMBL" id="WMT04982.1"/>
    </source>
</evidence>
<dbReference type="EMBL" id="CP133568">
    <property type="protein sequence ID" value="WMT04982.1"/>
    <property type="molecule type" value="Genomic_DNA"/>
</dbReference>